<dbReference type="SMART" id="SM00513">
    <property type="entry name" value="SAP"/>
    <property type="match status" value="1"/>
</dbReference>
<sequence>MDQSFDPTTLKVNDLRDELKRRRLNPIGTKAVLLQRLSKVLDGEGKTLQDFAKSLAEANNPIQESKSVEADSVTISVGSGATSAVDDSAVSVSEVPISQSSTPQFCTSKEEDSQPEMTSLKQTESSELSAPQVGEHVTSDDQNPPEENIVSGNQQDLKDQCSVGERGLSEDHDHSELRDCSSERDRSSDRDPSRERDFSKERSRHRSRDRNHSRERDRSRGYDHSLDRDKRRTPPRRLCEQIIALEDEVDGWEKREDVFLDMYNSDISLVISQDGFSAKPLTDDGFSLMWAGARTNYGIKEGKCFFEVKVGKELPVDSVESFVGGATHVLRVGWSADKSGLALGEDLNTYGYGGMAKKSTDGKFEDYGCEFREGDVVGAFLEITDSEAVMSFSVNGADQGECFRILKSSLGGDFALFPHIYVKNIDFMVNFGQENQDAWFPPSDGADSWNLVNRVPLEDRVRAGLPPSSKAECEVIMMVGLPGSGKTVYANNLCKLKPEKQYNILGTNLILDKMKVSGLARKRNYHGRWDALIDKANQCLNKLISIACKRRRNYILDQTNVYPSAQRRKMRPFEGFQRRAIVIVPTDEEFKRRIDQRAKEEGKEVPEKAVLEMKANFEIPKSIVEDSSSVFDEVIFTELQRDEAEKLIKQYNAEGKASRQAEKRHRTDSSSHREYSSSRHGDHREYHHRDHRSRFDGYSRSSGRGEYDRRDSRGSGRFDYRADRGAGGDRGRFGPRYRDEGREFGNREGGRYGGSGRFDNDSDYRSRGRGSYGGGAGAGGAFQRSPRGRGGGFGGAPFPPDRSSYSGSHYDQYSSDRPPHFNRGGYRGDGGNDDGGSDGYQRGNTGSRGVSYANYGGAGYGYYPVGERRRYEQVGDSSSGPPPAKQPAVVEGQYHGGFQEDGGNYRGGFRGGRGVGGDRGASFGGPRGGSYSQASQGPVSRPSISTYSGSYYGAYGQQQSQQQGLPKGNDGTSSTYPGSSFGRGDEYQKSQQRGSSAFGGNGRSSRFSSAAPDDLLQRDSASSQAIASRYRSNYTASQGYDSEKDSQSQQPRSRYDQGGSLAQQNQGVYGGGGSGYNQQSGGRQPPSTTGPAQDYGYSYNRHQPGGMQPSPQKVQQGYGSDFTNQGASRQQQKSSQQGGYGSGYGGSSGNYGRQRPQAGDPLERYYKGYGDDKPGRGFDKPGQQQSYDNDVYGQRVGDLTNPSTQKFQLGYGSDFQSGKTQSKHGQESQGDYGSDVYCQQGGNSSSQGQQSYSGYGQQGTPTKSGQPFQQSFDSSGYNQRPGAHLKAGQPSQHFQRYGGESGGGSAGSYGQQSSASSKSDPRGYDYSASVNYASYGYGNVFNSGGNAAAPTANAPVSVGAAAAAAATTPSLYASALNAASKSTVEGTRTTTQSYASAASAQLPQASSYGYSSGGYYGGAPSSAGNWPFNANASVGNSGSQPQQGPIGGSGSSYGYSQRQYNVPTDPGELTKFCEGLVIGDKLYIYPILESLLKNFEEHKKRSYLSRFLTKVRIPSEFMHDPELSKLYAEHEALMETFKNAHKQLESLKSEGLSTTEIKNDIAAMQEEKDQILRRINRMKKKLEMFPTSALMLDMARKLRLEREKESKIAYQIQEQRTMIQNIEGKIVELRQQSSELHRRASDCTAENLLHRLEEEVKVNQYLAAAKQPKEIETTKQYVEDLTKVANHPAMTHVFLDQLNQKLRDAQSETNRLVEKRMVATDPLEDKTSLFRQQASIASNRKEATASALAEARDKHLVIAKQLAEMREKHAQALQKVCFPDSGGVGTTSTSLFSDGVNFTTSRQFNAEDFQRYVSELRTKNIAYKEKRALLNSLRAERGILTRTLDILKDVTRQTKKKLDAAEAMQGMSGYWDTMARLEKVSEDTADLNQRKGSVLEEMACLVGRLNQQINARRDKLAPLIRELRPLRTKAQELSQLHAEGKAQYDAFVASRDAQTLLLEQEVRVLREEARVEESRFHYLNAALAILKVQQFRLQEEMRGYLTSSSGAANGDGVTSLTVKRRSYRDTYLKKISEQEALTLALKEEEKNLDANEAMNLRQMKLWSDVVTLLEIKLATFRAMEAKKAAGGEYADVQQMEVDRLLL</sequence>
<feature type="compositionally biased region" description="Basic and acidic residues" evidence="8">
    <location>
        <begin position="1161"/>
        <end position="1179"/>
    </location>
</feature>
<dbReference type="Pfam" id="PF02037">
    <property type="entry name" value="SAP"/>
    <property type="match status" value="1"/>
</dbReference>
<dbReference type="CDD" id="cd12884">
    <property type="entry name" value="SPRY_hnRNP"/>
    <property type="match status" value="1"/>
</dbReference>
<feature type="region of interest" description="Disordered" evidence="8">
    <location>
        <begin position="94"/>
        <end position="233"/>
    </location>
</feature>
<dbReference type="InterPro" id="IPR027417">
    <property type="entry name" value="P-loop_NTPase"/>
</dbReference>
<dbReference type="EMBL" id="JAKROA010000004">
    <property type="protein sequence ID" value="KAL5107322.1"/>
    <property type="molecule type" value="Genomic_DNA"/>
</dbReference>
<feature type="compositionally biased region" description="Polar residues" evidence="8">
    <location>
        <begin position="1019"/>
        <end position="1040"/>
    </location>
</feature>
<feature type="region of interest" description="Disordered" evidence="8">
    <location>
        <begin position="652"/>
        <end position="856"/>
    </location>
</feature>
<feature type="compositionally biased region" description="Polar residues" evidence="8">
    <location>
        <begin position="115"/>
        <end position="129"/>
    </location>
</feature>
<dbReference type="Gene3D" id="1.10.418.70">
    <property type="entry name" value="Intraflagellar transport protein 81, N-terminal domain"/>
    <property type="match status" value="1"/>
</dbReference>
<dbReference type="InterPro" id="IPR001870">
    <property type="entry name" value="B30.2/SPRY"/>
</dbReference>
<evidence type="ECO:0000256" key="4">
    <source>
        <dbReference type="ARBA" id="ARBA00023069"/>
    </source>
</evidence>
<feature type="compositionally biased region" description="Polar residues" evidence="8">
    <location>
        <begin position="803"/>
        <end position="815"/>
    </location>
</feature>
<dbReference type="SUPFAM" id="SSF49899">
    <property type="entry name" value="Concanavalin A-like lectins/glucanases"/>
    <property type="match status" value="1"/>
</dbReference>
<feature type="compositionally biased region" description="Gly residues" evidence="8">
    <location>
        <begin position="904"/>
        <end position="928"/>
    </location>
</feature>
<feature type="region of interest" description="Disordered" evidence="8">
    <location>
        <begin position="870"/>
        <end position="1323"/>
    </location>
</feature>
<feature type="coiled-coil region" evidence="7">
    <location>
        <begin position="1527"/>
        <end position="1581"/>
    </location>
</feature>
<dbReference type="InterPro" id="IPR036361">
    <property type="entry name" value="SAP_dom_sf"/>
</dbReference>
<dbReference type="Proteomes" id="UP001651158">
    <property type="component" value="Unassembled WGS sequence"/>
</dbReference>
<gene>
    <name evidence="11" type="ORF">TcWFU_001155</name>
</gene>
<dbReference type="PROSITE" id="PS50800">
    <property type="entry name" value="SAP"/>
    <property type="match status" value="1"/>
</dbReference>
<keyword evidence="2" id="KW-0970">Cilium biogenesis/degradation</keyword>
<evidence type="ECO:0000256" key="3">
    <source>
        <dbReference type="ARBA" id="ARBA00023054"/>
    </source>
</evidence>
<evidence type="ECO:0000256" key="8">
    <source>
        <dbReference type="SAM" id="MobiDB-lite"/>
    </source>
</evidence>
<comment type="caution">
    <text evidence="11">The sequence shown here is derived from an EMBL/GenBank/DDBJ whole genome shotgun (WGS) entry which is preliminary data.</text>
</comment>
<dbReference type="Pfam" id="PF13671">
    <property type="entry name" value="AAA_33"/>
    <property type="match status" value="1"/>
</dbReference>
<evidence type="ECO:0000256" key="7">
    <source>
        <dbReference type="SAM" id="Coils"/>
    </source>
</evidence>
<dbReference type="InterPro" id="IPR029600">
    <property type="entry name" value="IFT81"/>
</dbReference>
<name>A0ABR4QCF4_9CEST</name>
<evidence type="ECO:0000313" key="12">
    <source>
        <dbReference type="Proteomes" id="UP001651158"/>
    </source>
</evidence>
<feature type="compositionally biased region" description="Basic and acidic residues" evidence="8">
    <location>
        <begin position="210"/>
        <end position="232"/>
    </location>
</feature>
<dbReference type="PROSITE" id="PS50188">
    <property type="entry name" value="B302_SPRY"/>
    <property type="match status" value="1"/>
</dbReference>
<feature type="compositionally biased region" description="Polar residues" evidence="8">
    <location>
        <begin position="1109"/>
        <end position="1124"/>
    </location>
</feature>
<evidence type="ECO:0000259" key="10">
    <source>
        <dbReference type="PROSITE" id="PS50800"/>
    </source>
</evidence>
<feature type="region of interest" description="Disordered" evidence="8">
    <location>
        <begin position="1433"/>
        <end position="1460"/>
    </location>
</feature>
<keyword evidence="3 7" id="KW-0175">Coiled coil</keyword>
<evidence type="ECO:0000256" key="5">
    <source>
        <dbReference type="ARBA" id="ARBA00023273"/>
    </source>
</evidence>
<evidence type="ECO:0000256" key="2">
    <source>
        <dbReference type="ARBA" id="ARBA00022794"/>
    </source>
</evidence>
<feature type="compositionally biased region" description="Gly residues" evidence="8">
    <location>
        <begin position="770"/>
        <end position="780"/>
    </location>
</feature>
<reference evidence="11 12" key="1">
    <citation type="journal article" date="2022" name="Front. Cell. Infect. Microbiol.">
        <title>The Genomes of Two Strains of Taenia crassiceps the Animal Model for the Study of Human Cysticercosis.</title>
        <authorList>
            <person name="Bobes R.J."/>
            <person name="Estrada K."/>
            <person name="Rios-Valencia D.G."/>
            <person name="Calderon-Gallegos A."/>
            <person name="de la Torre P."/>
            <person name="Carrero J.C."/>
            <person name="Sanchez-Flores A."/>
            <person name="Laclette J.P."/>
        </authorList>
    </citation>
    <scope>NUCLEOTIDE SEQUENCE [LARGE SCALE GENOMIC DNA]</scope>
    <source>
        <strain evidence="11">WFUcys</strain>
    </source>
</reference>
<feature type="compositionally biased region" description="Basic and acidic residues" evidence="8">
    <location>
        <begin position="656"/>
        <end position="750"/>
    </location>
</feature>
<feature type="domain" description="SAP" evidence="10">
    <location>
        <begin position="7"/>
        <end position="41"/>
    </location>
</feature>
<keyword evidence="5" id="KW-0966">Cell projection</keyword>
<feature type="compositionally biased region" description="Low complexity" evidence="8">
    <location>
        <begin position="1308"/>
        <end position="1317"/>
    </location>
</feature>
<dbReference type="Gene3D" id="2.60.120.920">
    <property type="match status" value="1"/>
</dbReference>
<feature type="coiled-coil region" evidence="7">
    <location>
        <begin position="1612"/>
        <end position="1639"/>
    </location>
</feature>
<feature type="compositionally biased region" description="Gly residues" evidence="8">
    <location>
        <begin position="1138"/>
        <end position="1149"/>
    </location>
</feature>
<dbReference type="PANTHER" id="PTHR15614">
    <property type="entry name" value="INTRAFLAGELLAR TRANSPORT PROTEIN 81 HOMOLOG"/>
    <property type="match status" value="1"/>
</dbReference>
<feature type="domain" description="B30.2/SPRY" evidence="9">
    <location>
        <begin position="238"/>
        <end position="436"/>
    </location>
</feature>
<feature type="compositionally biased region" description="Basic and acidic residues" evidence="8">
    <location>
        <begin position="167"/>
        <end position="201"/>
    </location>
</feature>
<feature type="compositionally biased region" description="Polar residues" evidence="8">
    <location>
        <begin position="1260"/>
        <end position="1278"/>
    </location>
</feature>
<evidence type="ECO:0000313" key="11">
    <source>
        <dbReference type="EMBL" id="KAL5107322.1"/>
    </source>
</evidence>
<feature type="compositionally biased region" description="Polar residues" evidence="8">
    <location>
        <begin position="930"/>
        <end position="944"/>
    </location>
</feature>
<dbReference type="SUPFAM" id="SSF52540">
    <property type="entry name" value="P-loop containing nucleoside triphosphate hydrolases"/>
    <property type="match status" value="1"/>
</dbReference>
<comment type="similarity">
    <text evidence="6">Belongs to the IFT81 family.</text>
</comment>
<feature type="compositionally biased region" description="Polar residues" evidence="8">
    <location>
        <begin position="96"/>
        <end position="107"/>
    </location>
</feature>
<comment type="subcellular location">
    <subcellularLocation>
        <location evidence="1">Cell projection</location>
        <location evidence="1">Cilium</location>
    </subcellularLocation>
</comment>
<accession>A0ABR4QCF4</accession>
<keyword evidence="4" id="KW-0969">Cilium</keyword>
<dbReference type="InterPro" id="IPR041146">
    <property type="entry name" value="IFT81_CH"/>
</dbReference>
<organism evidence="11 12">
    <name type="scientific">Taenia crassiceps</name>
    <dbReference type="NCBI Taxonomy" id="6207"/>
    <lineage>
        <taxon>Eukaryota</taxon>
        <taxon>Metazoa</taxon>
        <taxon>Spiralia</taxon>
        <taxon>Lophotrochozoa</taxon>
        <taxon>Platyhelminthes</taxon>
        <taxon>Cestoda</taxon>
        <taxon>Eucestoda</taxon>
        <taxon>Cyclophyllidea</taxon>
        <taxon>Taeniidae</taxon>
        <taxon>Taenia</taxon>
    </lineage>
</organism>
<dbReference type="InterPro" id="IPR043136">
    <property type="entry name" value="B30.2/SPRY_sf"/>
</dbReference>
<dbReference type="InterPro" id="IPR013320">
    <property type="entry name" value="ConA-like_dom_sf"/>
</dbReference>
<proteinExistence type="inferred from homology"/>
<dbReference type="InterPro" id="IPR043016">
    <property type="entry name" value="IFT81_N_sf"/>
</dbReference>
<dbReference type="SUPFAM" id="SSF68906">
    <property type="entry name" value="SAP domain"/>
    <property type="match status" value="1"/>
</dbReference>
<feature type="compositionally biased region" description="Low complexity" evidence="8">
    <location>
        <begin position="1239"/>
        <end position="1259"/>
    </location>
</feature>
<keyword evidence="12" id="KW-1185">Reference proteome</keyword>
<evidence type="ECO:0000259" key="9">
    <source>
        <dbReference type="PROSITE" id="PS50188"/>
    </source>
</evidence>
<evidence type="ECO:0000256" key="1">
    <source>
        <dbReference type="ARBA" id="ARBA00004138"/>
    </source>
</evidence>
<dbReference type="InterPro" id="IPR035778">
    <property type="entry name" value="SPRY_hnRNP_U"/>
</dbReference>
<feature type="compositionally biased region" description="Low complexity" evidence="8">
    <location>
        <begin position="1125"/>
        <end position="1137"/>
    </location>
</feature>
<evidence type="ECO:0000256" key="6">
    <source>
        <dbReference type="ARBA" id="ARBA00043983"/>
    </source>
</evidence>
<dbReference type="Gene3D" id="3.40.50.300">
    <property type="entry name" value="P-loop containing nucleotide triphosphate hydrolases"/>
    <property type="match status" value="1"/>
</dbReference>
<feature type="compositionally biased region" description="Low complexity" evidence="8">
    <location>
        <begin position="945"/>
        <end position="964"/>
    </location>
</feature>
<dbReference type="PANTHER" id="PTHR15614:SF2">
    <property type="entry name" value="INTRAFLAGELLAR TRANSPORT PROTEIN 81 HOMOLOG"/>
    <property type="match status" value="1"/>
</dbReference>
<dbReference type="Pfam" id="PF18383">
    <property type="entry name" value="IFT81_CH"/>
    <property type="match status" value="1"/>
</dbReference>
<protein>
    <submittedName>
        <fullName evidence="11">Heterogeneou nuclear ribonucleoprotein U-like protein 1</fullName>
    </submittedName>
</protein>
<dbReference type="Gene3D" id="1.10.720.30">
    <property type="entry name" value="SAP domain"/>
    <property type="match status" value="1"/>
</dbReference>
<dbReference type="InterPro" id="IPR003034">
    <property type="entry name" value="SAP_dom"/>
</dbReference>